<accession>A0A1H8Q4R6</accession>
<dbReference type="InterPro" id="IPR037401">
    <property type="entry name" value="SnoaL-like"/>
</dbReference>
<gene>
    <name evidence="2" type="ORF">SAMN05660991_00560</name>
</gene>
<evidence type="ECO:0000259" key="1">
    <source>
        <dbReference type="Pfam" id="PF13577"/>
    </source>
</evidence>
<name>A0A1H8Q4R6_9ACTN</name>
<keyword evidence="3" id="KW-1185">Reference proteome</keyword>
<feature type="domain" description="SnoaL-like" evidence="1">
    <location>
        <begin position="12"/>
        <end position="137"/>
    </location>
</feature>
<evidence type="ECO:0000313" key="3">
    <source>
        <dbReference type="Proteomes" id="UP000198960"/>
    </source>
</evidence>
<dbReference type="EMBL" id="FOEE01000001">
    <property type="protein sequence ID" value="SEO49008.1"/>
    <property type="molecule type" value="Genomic_DNA"/>
</dbReference>
<protein>
    <submittedName>
        <fullName evidence="2">SnoaL-like domain-containing protein</fullName>
    </submittedName>
</protein>
<organism evidence="2 3">
    <name type="scientific">Trujillonella endophytica</name>
    <dbReference type="NCBI Taxonomy" id="673521"/>
    <lineage>
        <taxon>Bacteria</taxon>
        <taxon>Bacillati</taxon>
        <taxon>Actinomycetota</taxon>
        <taxon>Actinomycetes</taxon>
        <taxon>Geodermatophilales</taxon>
        <taxon>Geodermatophilaceae</taxon>
        <taxon>Trujillonella</taxon>
    </lineage>
</organism>
<dbReference type="Pfam" id="PF13577">
    <property type="entry name" value="SnoaL_4"/>
    <property type="match status" value="1"/>
</dbReference>
<dbReference type="AlphaFoldDB" id="A0A1H8Q4R6"/>
<dbReference type="STRING" id="673521.SAMN05660991_00560"/>
<sequence length="161" mass="18328">MEQHDPGVTILERLEAIEDITLLKGRRDRLVDTQDWVALEALHAPDYHGYNGDYPPFTSAAEMIAGVKVIMKDLRTAHHSHTPEITVHSPTTASGIWGMTGISLWQQGDEEHWFLATGHYFETYEKRDRRWLFTSRRLEYVLTKTSPGGIFPPPAPDRTTG</sequence>
<evidence type="ECO:0000313" key="2">
    <source>
        <dbReference type="EMBL" id="SEO49008.1"/>
    </source>
</evidence>
<proteinExistence type="predicted"/>
<dbReference type="InterPro" id="IPR032710">
    <property type="entry name" value="NTF2-like_dom_sf"/>
</dbReference>
<dbReference type="Gene3D" id="3.10.450.50">
    <property type="match status" value="1"/>
</dbReference>
<dbReference type="SUPFAM" id="SSF54427">
    <property type="entry name" value="NTF2-like"/>
    <property type="match status" value="1"/>
</dbReference>
<dbReference type="Proteomes" id="UP000198960">
    <property type="component" value="Unassembled WGS sequence"/>
</dbReference>
<reference evidence="3" key="1">
    <citation type="submission" date="2016-10" db="EMBL/GenBank/DDBJ databases">
        <authorList>
            <person name="Varghese N."/>
            <person name="Submissions S."/>
        </authorList>
    </citation>
    <scope>NUCLEOTIDE SEQUENCE [LARGE SCALE GENOMIC DNA]</scope>
    <source>
        <strain evidence="3">DSM 45413</strain>
    </source>
</reference>